<accession>A0A8S5MTJ1</accession>
<organism evidence="1">
    <name type="scientific">Myoviridae sp. ctk251</name>
    <dbReference type="NCBI Taxonomy" id="2826689"/>
    <lineage>
        <taxon>Viruses</taxon>
        <taxon>Duplodnaviria</taxon>
        <taxon>Heunggongvirae</taxon>
        <taxon>Uroviricota</taxon>
        <taxon>Caudoviricetes</taxon>
    </lineage>
</organism>
<reference evidence="1" key="1">
    <citation type="journal article" date="2021" name="Proc. Natl. Acad. Sci. U.S.A.">
        <title>A Catalog of Tens of Thousands of Viruses from Human Metagenomes Reveals Hidden Associations with Chronic Diseases.</title>
        <authorList>
            <person name="Tisza M.J."/>
            <person name="Buck C.B."/>
        </authorList>
    </citation>
    <scope>NUCLEOTIDE SEQUENCE</scope>
    <source>
        <strain evidence="1">Ctk251</strain>
    </source>
</reference>
<dbReference type="NCBIfam" id="TIGR01637">
    <property type="entry name" value="phage_arpU"/>
    <property type="match status" value="1"/>
</dbReference>
<name>A0A8S5MTJ1_9CAUD</name>
<dbReference type="EMBL" id="BK014979">
    <property type="protein sequence ID" value="DAD85259.1"/>
    <property type="molecule type" value="Genomic_DNA"/>
</dbReference>
<sequence>MLQEVVSLDYGMDIDTEKTARIVERFLTHDLERYLRYAGKHRLDLASPKADITGISGSNGNAQEIKLLRNLEAQAIVKAVDLTLLNCSNSSRTPVQTILIELYVKEKSNWAVAQMVGYSSSRFREIKRYALCEFADRFDHWQVVAKVGKFIDLHCYK</sequence>
<dbReference type="InterPro" id="IPR006524">
    <property type="entry name" value="ArpU-like"/>
</dbReference>
<evidence type="ECO:0000313" key="1">
    <source>
        <dbReference type="EMBL" id="DAD85259.1"/>
    </source>
</evidence>
<protein>
    <submittedName>
        <fullName evidence="1">Transcriptional regulator</fullName>
    </submittedName>
</protein>
<proteinExistence type="predicted"/>